<dbReference type="OrthoDB" id="4868994at2759"/>
<evidence type="ECO:0000313" key="2">
    <source>
        <dbReference type="EMBL" id="EAQ86794.1"/>
    </source>
</evidence>
<accession>Q2GVF7</accession>
<reference evidence="3" key="1">
    <citation type="journal article" date="2015" name="Genome Announc.">
        <title>Draft genome sequence of the cellulolytic fungus Chaetomium globosum.</title>
        <authorList>
            <person name="Cuomo C.A."/>
            <person name="Untereiner W.A."/>
            <person name="Ma L.-J."/>
            <person name="Grabherr M."/>
            <person name="Birren B.W."/>
        </authorList>
    </citation>
    <scope>NUCLEOTIDE SEQUENCE [LARGE SCALE GENOMIC DNA]</scope>
    <source>
        <strain evidence="3">ATCC 6205 / CBS 148.51 / DSM 1962 / NBRC 6347 / NRRL 1970</strain>
    </source>
</reference>
<dbReference type="Proteomes" id="UP000001056">
    <property type="component" value="Unassembled WGS sequence"/>
</dbReference>
<gene>
    <name evidence="2" type="ORF">CHGG_08047</name>
</gene>
<dbReference type="EMBL" id="CH408033">
    <property type="protein sequence ID" value="EAQ86794.1"/>
    <property type="molecule type" value="Genomic_DNA"/>
</dbReference>
<evidence type="ECO:0000313" key="3">
    <source>
        <dbReference type="Proteomes" id="UP000001056"/>
    </source>
</evidence>
<dbReference type="OMA" id="MMFPPVL"/>
<keyword evidence="3" id="KW-1185">Reference proteome</keyword>
<dbReference type="InParanoid" id="Q2GVF7"/>
<keyword evidence="1" id="KW-0812">Transmembrane</keyword>
<name>Q2GVF7_CHAGB</name>
<keyword evidence="1" id="KW-0472">Membrane</keyword>
<organism evidence="2 3">
    <name type="scientific">Chaetomium globosum (strain ATCC 6205 / CBS 148.51 / DSM 1962 / NBRC 6347 / NRRL 1970)</name>
    <name type="common">Soil fungus</name>
    <dbReference type="NCBI Taxonomy" id="306901"/>
    <lineage>
        <taxon>Eukaryota</taxon>
        <taxon>Fungi</taxon>
        <taxon>Dikarya</taxon>
        <taxon>Ascomycota</taxon>
        <taxon>Pezizomycotina</taxon>
        <taxon>Sordariomycetes</taxon>
        <taxon>Sordariomycetidae</taxon>
        <taxon>Sordariales</taxon>
        <taxon>Chaetomiaceae</taxon>
        <taxon>Chaetomium</taxon>
    </lineage>
</organism>
<dbReference type="RefSeq" id="XP_001225703.1">
    <property type="nucleotide sequence ID" value="XM_001225702.1"/>
</dbReference>
<dbReference type="AlphaFoldDB" id="Q2GVF7"/>
<keyword evidence="1" id="KW-1133">Transmembrane helix</keyword>
<dbReference type="eggNOG" id="ENOG502SS5H">
    <property type="taxonomic scope" value="Eukaryota"/>
</dbReference>
<evidence type="ECO:0000256" key="1">
    <source>
        <dbReference type="SAM" id="Phobius"/>
    </source>
</evidence>
<dbReference type="VEuPathDB" id="FungiDB:CHGG_08047"/>
<evidence type="ECO:0008006" key="4">
    <source>
        <dbReference type="Google" id="ProtNLM"/>
    </source>
</evidence>
<feature type="transmembrane region" description="Helical" evidence="1">
    <location>
        <begin position="20"/>
        <end position="39"/>
    </location>
</feature>
<dbReference type="GeneID" id="4393988"/>
<sequence>MSSTPDDADTPLGIGSQLRAWGTSAIPPMTLTTLIISLHARPFQPLPMLFPPLLIFSSYLTLAGVKIDGAGMTAAWSGVYALLAARRRPASLRSRFSVRGVVRGTAMGLGAVNAGAGFYTYATGDRKREEAERREGLSNAMANRALPASKRGYSKNCWRSIVHGY</sequence>
<proteinExistence type="predicted"/>
<dbReference type="HOGENOM" id="CLU_099515_0_0_1"/>
<feature type="transmembrane region" description="Helical" evidence="1">
    <location>
        <begin position="69"/>
        <end position="85"/>
    </location>
</feature>
<protein>
    <recommendedName>
        <fullName evidence="4">Altered inheritance of mitochondria protein 19</fullName>
    </recommendedName>
</protein>